<evidence type="ECO:0000259" key="1">
    <source>
        <dbReference type="Pfam" id="PF24024"/>
    </source>
</evidence>
<gene>
    <name evidence="2" type="ORF">AS594_00240</name>
</gene>
<feature type="domain" description="DUF7336" evidence="1">
    <location>
        <begin position="35"/>
        <end position="87"/>
    </location>
</feature>
<dbReference type="Proteomes" id="UP000095759">
    <property type="component" value="Unassembled WGS sequence"/>
</dbReference>
<name>A0A1E5P0X0_9ACTN</name>
<dbReference type="Pfam" id="PF24024">
    <property type="entry name" value="DUF7336"/>
    <property type="match status" value="1"/>
</dbReference>
<dbReference type="InterPro" id="IPR055760">
    <property type="entry name" value="DUF7336"/>
</dbReference>
<keyword evidence="3" id="KW-1185">Reference proteome</keyword>
<organism evidence="2 3">
    <name type="scientific">Streptomyces agglomeratus</name>
    <dbReference type="NCBI Taxonomy" id="285458"/>
    <lineage>
        <taxon>Bacteria</taxon>
        <taxon>Bacillati</taxon>
        <taxon>Actinomycetota</taxon>
        <taxon>Actinomycetes</taxon>
        <taxon>Kitasatosporales</taxon>
        <taxon>Streptomycetaceae</taxon>
        <taxon>Streptomyces</taxon>
    </lineage>
</organism>
<evidence type="ECO:0000313" key="2">
    <source>
        <dbReference type="EMBL" id="OEJ23185.1"/>
    </source>
</evidence>
<accession>A0A1E5P0X0</accession>
<protein>
    <recommendedName>
        <fullName evidence="1">DUF7336 domain-containing protein</fullName>
    </recommendedName>
</protein>
<sequence>MIVYPLWHVGHQNEAGDDGSTVHVDESGVFCDESDGDDVKLLGIYSTLERVEERVRQARLLPGFRDEPECFYFDPCELDEDDWTEGFVRVPPGE</sequence>
<dbReference type="EMBL" id="MEHJ01000001">
    <property type="protein sequence ID" value="OEJ23185.1"/>
    <property type="molecule type" value="Genomic_DNA"/>
</dbReference>
<dbReference type="OrthoDB" id="1453790at2"/>
<evidence type="ECO:0000313" key="3">
    <source>
        <dbReference type="Proteomes" id="UP000095759"/>
    </source>
</evidence>
<comment type="caution">
    <text evidence="2">The sequence shown here is derived from an EMBL/GenBank/DDBJ whole genome shotgun (WGS) entry which is preliminary data.</text>
</comment>
<reference evidence="2 3" key="1">
    <citation type="submission" date="2016-08" db="EMBL/GenBank/DDBJ databases">
        <title>Complete genome sequence of Streptomyces agglomeratus strain 6-3-2, a novel anti-MRSA actinomycete isolated from Wuli of Tebit, China.</title>
        <authorList>
            <person name="Chen X."/>
        </authorList>
    </citation>
    <scope>NUCLEOTIDE SEQUENCE [LARGE SCALE GENOMIC DNA]</scope>
    <source>
        <strain evidence="2 3">6-3-2</strain>
    </source>
</reference>
<dbReference type="AlphaFoldDB" id="A0A1E5P0X0"/>
<dbReference type="RefSeq" id="WP_014140622.1">
    <property type="nucleotide sequence ID" value="NZ_MEHI01000001.1"/>
</dbReference>
<proteinExistence type="predicted"/>